<dbReference type="PANTHER" id="PTHR43861">
    <property type="entry name" value="TRANS-ACONITATE 2-METHYLTRANSFERASE-RELATED"/>
    <property type="match status" value="1"/>
</dbReference>
<gene>
    <name evidence="1" type="ORF">EOE48_20850</name>
</gene>
<dbReference type="EMBL" id="SACP01000024">
    <property type="protein sequence ID" value="RVU15053.1"/>
    <property type="molecule type" value="Genomic_DNA"/>
</dbReference>
<evidence type="ECO:0000313" key="2">
    <source>
        <dbReference type="Proteomes" id="UP000286997"/>
    </source>
</evidence>
<dbReference type="GO" id="GO:0008168">
    <property type="term" value="F:methyltransferase activity"/>
    <property type="evidence" value="ECO:0007669"/>
    <property type="project" value="UniProtKB-KW"/>
</dbReference>
<keyword evidence="1" id="KW-0489">Methyltransferase</keyword>
<dbReference type="OrthoDB" id="7537532at2"/>
<dbReference type="Proteomes" id="UP000286997">
    <property type="component" value="Unassembled WGS sequence"/>
</dbReference>
<name>A0A3S3U405_9HYPH</name>
<dbReference type="CDD" id="cd02440">
    <property type="entry name" value="AdoMet_MTases"/>
    <property type="match status" value="1"/>
</dbReference>
<dbReference type="SUPFAM" id="SSF53335">
    <property type="entry name" value="S-adenosyl-L-methionine-dependent methyltransferases"/>
    <property type="match status" value="1"/>
</dbReference>
<evidence type="ECO:0000313" key="1">
    <source>
        <dbReference type="EMBL" id="RVU15053.1"/>
    </source>
</evidence>
<reference evidence="1 2" key="1">
    <citation type="submission" date="2019-01" db="EMBL/GenBank/DDBJ databases">
        <authorList>
            <person name="Chen W.-M."/>
        </authorList>
    </citation>
    <scope>NUCLEOTIDE SEQUENCE [LARGE SCALE GENOMIC DNA]</scope>
    <source>
        <strain evidence="1 2">TER-1</strain>
    </source>
</reference>
<protein>
    <submittedName>
        <fullName evidence="1">Class I SAM-dependent methyltransferase</fullName>
    </submittedName>
</protein>
<keyword evidence="1" id="KW-0808">Transferase</keyword>
<accession>A0A3S3U405</accession>
<dbReference type="Gene3D" id="3.40.50.150">
    <property type="entry name" value="Vaccinia Virus protein VP39"/>
    <property type="match status" value="1"/>
</dbReference>
<dbReference type="RefSeq" id="WP_127732754.1">
    <property type="nucleotide sequence ID" value="NZ_SACP01000024.1"/>
</dbReference>
<sequence>MVSPAILIRSLVPFTPYPYVGESTDCNLCGSGESVLVAASDRRLKRLRSVACACCGLIRTDPMPTAAELAAYYAGGYRADYQFAFAGGPPRHHLRRAEREAGRRAALLAPVLAPGARVLDFGCGSGEFLAAARARGCEAVGVEPGRDYADHARRQHGVAVFDDLDHPPVAAGGFDLVTAHHVLEHLRDPADAMARLAGLLAPGGLLHAAVPDMAATGKPAHERFHFAHVHGFVRETLDLAARRAGLVPHAGYAREGTAAVYRRTDAPCPVLANPGLAGRLAEALRPVDPAAWLVSGAWLAPAVHRNARAIRDMVAPRPS</sequence>
<organism evidence="1 2">
    <name type="scientific">Methylobacterium oryzihabitans</name>
    <dbReference type="NCBI Taxonomy" id="2499852"/>
    <lineage>
        <taxon>Bacteria</taxon>
        <taxon>Pseudomonadati</taxon>
        <taxon>Pseudomonadota</taxon>
        <taxon>Alphaproteobacteria</taxon>
        <taxon>Hyphomicrobiales</taxon>
        <taxon>Methylobacteriaceae</taxon>
        <taxon>Methylobacterium</taxon>
    </lineage>
</organism>
<dbReference type="AlphaFoldDB" id="A0A3S3U405"/>
<dbReference type="Pfam" id="PF13489">
    <property type="entry name" value="Methyltransf_23"/>
    <property type="match status" value="1"/>
</dbReference>
<keyword evidence="2" id="KW-1185">Reference proteome</keyword>
<dbReference type="GO" id="GO:0032259">
    <property type="term" value="P:methylation"/>
    <property type="evidence" value="ECO:0007669"/>
    <property type="project" value="UniProtKB-KW"/>
</dbReference>
<dbReference type="InterPro" id="IPR029063">
    <property type="entry name" value="SAM-dependent_MTases_sf"/>
</dbReference>
<comment type="caution">
    <text evidence="1">The sequence shown here is derived from an EMBL/GenBank/DDBJ whole genome shotgun (WGS) entry which is preliminary data.</text>
</comment>
<proteinExistence type="predicted"/>